<dbReference type="OrthoDB" id="978691at2"/>
<sequence length="163" mass="19115">MDNFDNNSRVWIYQSNRELTSDEMNWLNIQLLAFTSDWTAHSNSLKAKFEVRYNRFIILIVDERAHNASGCSIDKSVNFMKQMEQSLKINLFDRFHIAFKEGETVKSVERDDFEQLIIEGTITADTIVFNNLVSTKAELEKNWETPFKNSWHQQVFGNLVVNN</sequence>
<name>A0A521CXA4_9SPHI</name>
<dbReference type="EMBL" id="FXSZ01000005">
    <property type="protein sequence ID" value="SMO64077.1"/>
    <property type="molecule type" value="Genomic_DNA"/>
</dbReference>
<protein>
    <recommendedName>
        <fullName evidence="3">ABC transporter ATPase</fullName>
    </recommendedName>
</protein>
<proteinExistence type="predicted"/>
<reference evidence="1 2" key="1">
    <citation type="submission" date="2017-05" db="EMBL/GenBank/DDBJ databases">
        <authorList>
            <person name="Varghese N."/>
            <person name="Submissions S."/>
        </authorList>
    </citation>
    <scope>NUCLEOTIDE SEQUENCE [LARGE SCALE GENOMIC DNA]</scope>
    <source>
        <strain evidence="1 2">DSM 21342</strain>
    </source>
</reference>
<accession>A0A521CXA4</accession>
<dbReference type="AlphaFoldDB" id="A0A521CXA4"/>
<evidence type="ECO:0000313" key="2">
    <source>
        <dbReference type="Proteomes" id="UP000315971"/>
    </source>
</evidence>
<dbReference type="Proteomes" id="UP000315971">
    <property type="component" value="Unassembled WGS sequence"/>
</dbReference>
<evidence type="ECO:0008006" key="3">
    <source>
        <dbReference type="Google" id="ProtNLM"/>
    </source>
</evidence>
<dbReference type="RefSeq" id="WP_142603459.1">
    <property type="nucleotide sequence ID" value="NZ_FXSZ01000005.1"/>
</dbReference>
<keyword evidence="2" id="KW-1185">Reference proteome</keyword>
<organism evidence="1 2">
    <name type="scientific">Solitalea koreensis</name>
    <dbReference type="NCBI Taxonomy" id="543615"/>
    <lineage>
        <taxon>Bacteria</taxon>
        <taxon>Pseudomonadati</taxon>
        <taxon>Bacteroidota</taxon>
        <taxon>Sphingobacteriia</taxon>
        <taxon>Sphingobacteriales</taxon>
        <taxon>Sphingobacteriaceae</taxon>
        <taxon>Solitalea</taxon>
    </lineage>
</organism>
<gene>
    <name evidence="1" type="ORF">SAMN06265350_1058</name>
</gene>
<evidence type="ECO:0000313" key="1">
    <source>
        <dbReference type="EMBL" id="SMO64077.1"/>
    </source>
</evidence>